<comment type="similarity">
    <text evidence="4 15">Belongs to the cytochrome P450 family.</text>
</comment>
<keyword evidence="5 14" id="KW-0349">Heme</keyword>
<comment type="caution">
    <text evidence="16">The sequence shown here is derived from an EMBL/GenBank/DDBJ whole genome shotgun (WGS) entry which is preliminary data.</text>
</comment>
<dbReference type="PRINTS" id="PR00385">
    <property type="entry name" value="P450"/>
</dbReference>
<dbReference type="InterPro" id="IPR001128">
    <property type="entry name" value="Cyt_P450"/>
</dbReference>
<comment type="cofactor">
    <cofactor evidence="1 14">
        <name>heme</name>
        <dbReference type="ChEBI" id="CHEBI:30413"/>
    </cofactor>
</comment>
<evidence type="ECO:0008006" key="17">
    <source>
        <dbReference type="Google" id="ProtNLM"/>
    </source>
</evidence>
<evidence type="ECO:0000313" key="16">
    <source>
        <dbReference type="EMBL" id="KAG5162934.1"/>
    </source>
</evidence>
<keyword evidence="13" id="KW-0325">Glycoprotein</keyword>
<dbReference type="GO" id="GO:0016020">
    <property type="term" value="C:membrane"/>
    <property type="evidence" value="ECO:0007669"/>
    <property type="project" value="UniProtKB-SubCell"/>
</dbReference>
<evidence type="ECO:0000256" key="14">
    <source>
        <dbReference type="PIRSR" id="PIRSR602401-1"/>
    </source>
</evidence>
<keyword evidence="10 14" id="KW-0408">Iron</keyword>
<dbReference type="GO" id="GO:0005506">
    <property type="term" value="F:iron ion binding"/>
    <property type="evidence" value="ECO:0007669"/>
    <property type="project" value="InterPro"/>
</dbReference>
<keyword evidence="7 14" id="KW-0479">Metal-binding</keyword>
<proteinExistence type="inferred from homology"/>
<keyword evidence="11 15" id="KW-0503">Monooxygenase</keyword>
<dbReference type="PANTHER" id="PTHR46300">
    <property type="entry name" value="P450, PUTATIVE (EUROFUNG)-RELATED-RELATED"/>
    <property type="match status" value="1"/>
</dbReference>
<organism evidence="16">
    <name type="scientific">Psilocybe cubensis</name>
    <name type="common">Psychedelic mushroom</name>
    <name type="synonym">Stropharia cubensis</name>
    <dbReference type="NCBI Taxonomy" id="181762"/>
    <lineage>
        <taxon>Eukaryota</taxon>
        <taxon>Fungi</taxon>
        <taxon>Dikarya</taxon>
        <taxon>Basidiomycota</taxon>
        <taxon>Agaricomycotina</taxon>
        <taxon>Agaricomycetes</taxon>
        <taxon>Agaricomycetidae</taxon>
        <taxon>Agaricales</taxon>
        <taxon>Agaricineae</taxon>
        <taxon>Strophariaceae</taxon>
        <taxon>Psilocybe</taxon>
    </lineage>
</organism>
<evidence type="ECO:0000256" key="8">
    <source>
        <dbReference type="ARBA" id="ARBA00022989"/>
    </source>
</evidence>
<dbReference type="InterPro" id="IPR017972">
    <property type="entry name" value="Cyt_P450_CS"/>
</dbReference>
<name>A0A8H8CFG5_PSICU</name>
<dbReference type="GO" id="GO:0020037">
    <property type="term" value="F:heme binding"/>
    <property type="evidence" value="ECO:0007669"/>
    <property type="project" value="InterPro"/>
</dbReference>
<dbReference type="AlphaFoldDB" id="A0A8H8CFG5"/>
<keyword evidence="8" id="KW-1133">Transmembrane helix</keyword>
<evidence type="ECO:0000256" key="6">
    <source>
        <dbReference type="ARBA" id="ARBA00022692"/>
    </source>
</evidence>
<reference evidence="16" key="1">
    <citation type="submission" date="2021-02" db="EMBL/GenBank/DDBJ databases">
        <title>Psilocybe cubensis genome.</title>
        <authorList>
            <person name="Mckernan K.J."/>
            <person name="Crawford S."/>
            <person name="Trippe A."/>
            <person name="Kane L.T."/>
            <person name="Mclaughlin S."/>
        </authorList>
    </citation>
    <scope>NUCLEOTIDE SEQUENCE [LARGE SCALE GENOMIC DNA]</scope>
    <source>
        <strain evidence="16">MGC-MH-2018</strain>
    </source>
</reference>
<dbReference type="SUPFAM" id="SSF48264">
    <property type="entry name" value="Cytochrome P450"/>
    <property type="match status" value="1"/>
</dbReference>
<evidence type="ECO:0000256" key="5">
    <source>
        <dbReference type="ARBA" id="ARBA00022617"/>
    </source>
</evidence>
<dbReference type="InterPro" id="IPR036396">
    <property type="entry name" value="Cyt_P450_sf"/>
</dbReference>
<sequence length="414" mass="46446">MANMISLAVAFVAAWVIYKLLCFGRREDTLPPGPPTIPILGNAHLLPRKFPFIKLAEMAKDYDGIFSLKVTNGTIVVVSNMKTCKELLDDRSAEFSSRPAFAGMDIVTGGRYFATAPALSFMKYMEVFKKVFSPESAPVDFIPALLYVPERWAPWKKMWKETRELQQSLYFNMFKDVIQGQRNGMYGDCFVAKVIEQQEELGLDQETMAYIGGILLDGGAETTASLIQNLVLCVTKFPAALQKAQMEIDSVVGERLPDFRDIKDLPYVQALIRETHRLLPTAPTAVPHASVNDCEYRGYLIPKNTPVLFNIYGICRDPELYDRPDEFWPDRYLLSPDGTRPGLPESMSGVRATLPFGSGKRICPGMHLANANTNLAIMRLLWAFDFAAADGSLSMTPQLNIEKEHCDIQTTFRE</sequence>
<gene>
    <name evidence="16" type="ORF">JR316_012322</name>
</gene>
<dbReference type="Pfam" id="PF00067">
    <property type="entry name" value="p450"/>
    <property type="match status" value="2"/>
</dbReference>
<dbReference type="InterPro" id="IPR050364">
    <property type="entry name" value="Cytochrome_P450_fung"/>
</dbReference>
<evidence type="ECO:0000256" key="2">
    <source>
        <dbReference type="ARBA" id="ARBA00004167"/>
    </source>
</evidence>
<dbReference type="PRINTS" id="PR00463">
    <property type="entry name" value="EP450I"/>
</dbReference>
<accession>A0A8H8CFG5</accession>
<evidence type="ECO:0000256" key="13">
    <source>
        <dbReference type="ARBA" id="ARBA00023180"/>
    </source>
</evidence>
<evidence type="ECO:0000256" key="7">
    <source>
        <dbReference type="ARBA" id="ARBA00022723"/>
    </source>
</evidence>
<dbReference type="Gene3D" id="1.10.630.10">
    <property type="entry name" value="Cytochrome P450"/>
    <property type="match status" value="2"/>
</dbReference>
<dbReference type="PANTHER" id="PTHR46300:SF2">
    <property type="entry name" value="CYTOCHROME P450 MONOOXYGENASE ALNH-RELATED"/>
    <property type="match status" value="1"/>
</dbReference>
<evidence type="ECO:0000256" key="1">
    <source>
        <dbReference type="ARBA" id="ARBA00001971"/>
    </source>
</evidence>
<evidence type="ECO:0000256" key="11">
    <source>
        <dbReference type="ARBA" id="ARBA00023033"/>
    </source>
</evidence>
<dbReference type="EMBL" id="JAFIQS010000017">
    <property type="protein sequence ID" value="KAG5162934.1"/>
    <property type="molecule type" value="Genomic_DNA"/>
</dbReference>
<feature type="binding site" description="axial binding residue" evidence="14">
    <location>
        <position position="363"/>
    </location>
    <ligand>
        <name>heme</name>
        <dbReference type="ChEBI" id="CHEBI:30413"/>
    </ligand>
    <ligandPart>
        <name>Fe</name>
        <dbReference type="ChEBI" id="CHEBI:18248"/>
    </ligandPart>
</feature>
<evidence type="ECO:0000256" key="3">
    <source>
        <dbReference type="ARBA" id="ARBA00005179"/>
    </source>
</evidence>
<comment type="pathway">
    <text evidence="3">Secondary metabolite biosynthesis.</text>
</comment>
<keyword evidence="9 15" id="KW-0560">Oxidoreductase</keyword>
<keyword evidence="6" id="KW-0812">Transmembrane</keyword>
<evidence type="ECO:0000256" key="9">
    <source>
        <dbReference type="ARBA" id="ARBA00023002"/>
    </source>
</evidence>
<evidence type="ECO:0000256" key="4">
    <source>
        <dbReference type="ARBA" id="ARBA00010617"/>
    </source>
</evidence>
<evidence type="ECO:0000256" key="15">
    <source>
        <dbReference type="RuleBase" id="RU000461"/>
    </source>
</evidence>
<evidence type="ECO:0000256" key="12">
    <source>
        <dbReference type="ARBA" id="ARBA00023136"/>
    </source>
</evidence>
<dbReference type="GO" id="GO:0004497">
    <property type="term" value="F:monooxygenase activity"/>
    <property type="evidence" value="ECO:0007669"/>
    <property type="project" value="UniProtKB-KW"/>
</dbReference>
<keyword evidence="12" id="KW-0472">Membrane</keyword>
<evidence type="ECO:0000256" key="10">
    <source>
        <dbReference type="ARBA" id="ARBA00023004"/>
    </source>
</evidence>
<dbReference type="PROSITE" id="PS00086">
    <property type="entry name" value="CYTOCHROME_P450"/>
    <property type="match status" value="1"/>
</dbReference>
<protein>
    <recommendedName>
        <fullName evidence="17">Cytochrome P450</fullName>
    </recommendedName>
</protein>
<dbReference type="InterPro" id="IPR002401">
    <property type="entry name" value="Cyt_P450_E_grp-I"/>
</dbReference>
<dbReference type="GO" id="GO:0016705">
    <property type="term" value="F:oxidoreductase activity, acting on paired donors, with incorporation or reduction of molecular oxygen"/>
    <property type="evidence" value="ECO:0007669"/>
    <property type="project" value="InterPro"/>
</dbReference>
<comment type="subcellular location">
    <subcellularLocation>
        <location evidence="2">Membrane</location>
        <topology evidence="2">Single-pass membrane protein</topology>
    </subcellularLocation>
</comment>